<keyword evidence="2" id="KW-1185">Reference proteome</keyword>
<dbReference type="EMBL" id="QQNB01000006">
    <property type="protein sequence ID" value="RDE04209.1"/>
    <property type="molecule type" value="Genomic_DNA"/>
</dbReference>
<proteinExistence type="predicted"/>
<organism evidence="1 2">
    <name type="scientific">Sphingomonas aracearum</name>
    <dbReference type="NCBI Taxonomy" id="2283317"/>
    <lineage>
        <taxon>Bacteria</taxon>
        <taxon>Pseudomonadati</taxon>
        <taxon>Pseudomonadota</taxon>
        <taxon>Alphaproteobacteria</taxon>
        <taxon>Sphingomonadales</taxon>
        <taxon>Sphingomonadaceae</taxon>
        <taxon>Sphingomonas</taxon>
    </lineage>
</organism>
<comment type="caution">
    <text evidence="1">The sequence shown here is derived from an EMBL/GenBank/DDBJ whole genome shotgun (WGS) entry which is preliminary data.</text>
</comment>
<sequence>MTAMMRINSTEATFPFFSRNDFQGQPSSRVYRPYKAFEIILDRVLGERVRADGACAVDLWCALANIRWSGPDGMDVSYGFRRAGEVVSWVREEGDYLTWYCSGEPGHVATWIDRALAVAGWSWRRLEPDAADTGERADDS</sequence>
<dbReference type="AlphaFoldDB" id="A0A369VQQ6"/>
<evidence type="ECO:0000313" key="2">
    <source>
        <dbReference type="Proteomes" id="UP000253918"/>
    </source>
</evidence>
<reference evidence="1 2" key="1">
    <citation type="submission" date="2018-07" db="EMBL/GenBank/DDBJ databases">
        <title>a novel species of Sphingomonas isolated from the rhizosphere soil of Araceae plant.</title>
        <authorList>
            <person name="Zhiyong W."/>
            <person name="Qinglan Z."/>
            <person name="Zhiwei F."/>
            <person name="Ding X."/>
            <person name="Gejiao W."/>
            <person name="Shixue Z."/>
        </authorList>
    </citation>
    <scope>NUCLEOTIDE SEQUENCE [LARGE SCALE GENOMIC DNA]</scope>
    <source>
        <strain evidence="1 2">WZY 27</strain>
    </source>
</reference>
<dbReference type="Proteomes" id="UP000253918">
    <property type="component" value="Unassembled WGS sequence"/>
</dbReference>
<protein>
    <submittedName>
        <fullName evidence="1">Uncharacterized protein</fullName>
    </submittedName>
</protein>
<name>A0A369VQQ6_9SPHN</name>
<accession>A0A369VQQ6</accession>
<dbReference type="OrthoDB" id="7557010at2"/>
<gene>
    <name evidence="1" type="ORF">DVW87_17500</name>
</gene>
<evidence type="ECO:0000313" key="1">
    <source>
        <dbReference type="EMBL" id="RDE04209.1"/>
    </source>
</evidence>
<dbReference type="RefSeq" id="WP_020486653.1">
    <property type="nucleotide sequence ID" value="NZ_QQNB01000006.1"/>
</dbReference>